<dbReference type="RefSeq" id="WP_186776095.1">
    <property type="nucleotide sequence ID" value="NZ_SJPX01000002.1"/>
</dbReference>
<protein>
    <submittedName>
        <fullName evidence="2">Uncharacterized protein</fullName>
    </submittedName>
</protein>
<keyword evidence="3" id="KW-1185">Reference proteome</keyword>
<dbReference type="Proteomes" id="UP000317977">
    <property type="component" value="Unassembled WGS sequence"/>
</dbReference>
<gene>
    <name evidence="2" type="ORF">Poly59_17350</name>
</gene>
<comment type="caution">
    <text evidence="2">The sequence shown here is derived from an EMBL/GenBank/DDBJ whole genome shotgun (WGS) entry which is preliminary data.</text>
</comment>
<accession>A0A5C6F4R0</accession>
<dbReference type="EMBL" id="SJPX01000002">
    <property type="protein sequence ID" value="TWU55437.1"/>
    <property type="molecule type" value="Genomic_DNA"/>
</dbReference>
<feature type="compositionally biased region" description="Basic and acidic residues" evidence="1">
    <location>
        <begin position="155"/>
        <end position="175"/>
    </location>
</feature>
<evidence type="ECO:0000313" key="3">
    <source>
        <dbReference type="Proteomes" id="UP000317977"/>
    </source>
</evidence>
<name>A0A5C6F4R0_9BACT</name>
<proteinExistence type="predicted"/>
<evidence type="ECO:0000256" key="1">
    <source>
        <dbReference type="SAM" id="MobiDB-lite"/>
    </source>
</evidence>
<reference evidence="2 3" key="1">
    <citation type="submission" date="2019-02" db="EMBL/GenBank/DDBJ databases">
        <title>Deep-cultivation of Planctomycetes and their phenomic and genomic characterization uncovers novel biology.</title>
        <authorList>
            <person name="Wiegand S."/>
            <person name="Jogler M."/>
            <person name="Boedeker C."/>
            <person name="Pinto D."/>
            <person name="Vollmers J."/>
            <person name="Rivas-Marin E."/>
            <person name="Kohn T."/>
            <person name="Peeters S.H."/>
            <person name="Heuer A."/>
            <person name="Rast P."/>
            <person name="Oberbeckmann S."/>
            <person name="Bunk B."/>
            <person name="Jeske O."/>
            <person name="Meyerdierks A."/>
            <person name="Storesund J.E."/>
            <person name="Kallscheuer N."/>
            <person name="Luecker S."/>
            <person name="Lage O.M."/>
            <person name="Pohl T."/>
            <person name="Merkel B.J."/>
            <person name="Hornburger P."/>
            <person name="Mueller R.-W."/>
            <person name="Bruemmer F."/>
            <person name="Labrenz M."/>
            <person name="Spormann A.M."/>
            <person name="Op Den Camp H."/>
            <person name="Overmann J."/>
            <person name="Amann R."/>
            <person name="Jetten M.S.M."/>
            <person name="Mascher T."/>
            <person name="Medema M.H."/>
            <person name="Devos D.P."/>
            <person name="Kaster A.-K."/>
            <person name="Ovreas L."/>
            <person name="Rohde M."/>
            <person name="Galperin M.Y."/>
            <person name="Jogler C."/>
        </authorList>
    </citation>
    <scope>NUCLEOTIDE SEQUENCE [LARGE SCALE GENOMIC DNA]</scope>
    <source>
        <strain evidence="2 3">Poly59</strain>
    </source>
</reference>
<feature type="compositionally biased region" description="Acidic residues" evidence="1">
    <location>
        <begin position="176"/>
        <end position="189"/>
    </location>
</feature>
<organism evidence="2 3">
    <name type="scientific">Rubripirellula reticaptiva</name>
    <dbReference type="NCBI Taxonomy" id="2528013"/>
    <lineage>
        <taxon>Bacteria</taxon>
        <taxon>Pseudomonadati</taxon>
        <taxon>Planctomycetota</taxon>
        <taxon>Planctomycetia</taxon>
        <taxon>Pirellulales</taxon>
        <taxon>Pirellulaceae</taxon>
        <taxon>Rubripirellula</taxon>
    </lineage>
</organism>
<feature type="region of interest" description="Disordered" evidence="1">
    <location>
        <begin position="146"/>
        <end position="192"/>
    </location>
</feature>
<dbReference type="AlphaFoldDB" id="A0A5C6F4R0"/>
<sequence length="223" mass="25134">MGRWLDLDEDVVGKDVGFTPAMFHRCMFHMIHVSQTRDGMMAVQKLRLYLLTALMACLSVSAQAHHPDRENLPVRPRIDVIGPIGNRLPASYRRTYNRPTNIGGWIAYKIAPSSQEAMAWHAATHQNAYKCDRPRLESHYFYPKPYEALRTGPRPKPDSDTNDDAKIVTDKKPSDDSDELEPIVDDPADAELAPVSVDEAVEKIMERSKVLDASTLLDTGFDE</sequence>
<evidence type="ECO:0000313" key="2">
    <source>
        <dbReference type="EMBL" id="TWU55437.1"/>
    </source>
</evidence>